<proteinExistence type="inferred from homology"/>
<evidence type="ECO:0000313" key="3">
    <source>
        <dbReference type="Proteomes" id="UP001601992"/>
    </source>
</evidence>
<organism evidence="2 3">
    <name type="scientific">Nocardia jiangxiensis</name>
    <dbReference type="NCBI Taxonomy" id="282685"/>
    <lineage>
        <taxon>Bacteria</taxon>
        <taxon>Bacillati</taxon>
        <taxon>Actinomycetota</taxon>
        <taxon>Actinomycetes</taxon>
        <taxon>Mycobacteriales</taxon>
        <taxon>Nocardiaceae</taxon>
        <taxon>Nocardia</taxon>
    </lineage>
</organism>
<keyword evidence="2" id="KW-0378">Hydrolase</keyword>
<dbReference type="RefSeq" id="WP_051194274.1">
    <property type="nucleotide sequence ID" value="NZ_JBIAQY010000022.1"/>
</dbReference>
<gene>
    <name evidence="2" type="ORF">ACFYXQ_40020</name>
</gene>
<dbReference type="PANTHER" id="PTHR11803">
    <property type="entry name" value="2-IMINOBUTANOATE/2-IMINOPROPANOATE DEAMINASE RIDA"/>
    <property type="match status" value="1"/>
</dbReference>
<dbReference type="Pfam" id="PF01042">
    <property type="entry name" value="Ribonuc_L-PSP"/>
    <property type="match status" value="2"/>
</dbReference>
<sequence>MSAIERVSEIYPQVPERAAAWGLQADRLVVGLGIAATPGEDDVGDLEHQARSTLRRMQALVEASGGSLDNVAKATAYVTREKHREPVNGQWWQELFPDPGSRPAYKVLLADLPPGRLVELDVTAVLGATRRRIDLPGVPARDPTVEIGGMVFTSRVHPTLPFAEGAVAAGGLRAQARQAFENVLALLEQAGGTATDIVQLISFGRTRDHIEPTREALAEMFPDEATRPRLETLVNFIPAKFEVMVEMAAAIGGQQ</sequence>
<comment type="caution">
    <text evidence="2">The sequence shown here is derived from an EMBL/GenBank/DDBJ whole genome shotgun (WGS) entry which is preliminary data.</text>
</comment>
<protein>
    <submittedName>
        <fullName evidence="2">RidA family protein</fullName>
        <ecNumber evidence="2">3.5.-.-</ecNumber>
    </submittedName>
</protein>
<name>A0ABW6SCC1_9NOCA</name>
<evidence type="ECO:0000256" key="1">
    <source>
        <dbReference type="ARBA" id="ARBA00010552"/>
    </source>
</evidence>
<dbReference type="InterPro" id="IPR006175">
    <property type="entry name" value="YjgF/YER057c/UK114"/>
</dbReference>
<comment type="similarity">
    <text evidence="1">Belongs to the RutC family.</text>
</comment>
<dbReference type="EMBL" id="JBIAQY010000022">
    <property type="protein sequence ID" value="MFF3573956.1"/>
    <property type="molecule type" value="Genomic_DNA"/>
</dbReference>
<keyword evidence="3" id="KW-1185">Reference proteome</keyword>
<dbReference type="GO" id="GO:0016787">
    <property type="term" value="F:hydrolase activity"/>
    <property type="evidence" value="ECO:0007669"/>
    <property type="project" value="UniProtKB-KW"/>
</dbReference>
<accession>A0ABW6SCC1</accession>
<dbReference type="SUPFAM" id="SSF55298">
    <property type="entry name" value="YjgF-like"/>
    <property type="match status" value="2"/>
</dbReference>
<dbReference type="Proteomes" id="UP001601992">
    <property type="component" value="Unassembled WGS sequence"/>
</dbReference>
<reference evidence="2 3" key="1">
    <citation type="submission" date="2024-10" db="EMBL/GenBank/DDBJ databases">
        <title>The Natural Products Discovery Center: Release of the First 8490 Sequenced Strains for Exploring Actinobacteria Biosynthetic Diversity.</title>
        <authorList>
            <person name="Kalkreuter E."/>
            <person name="Kautsar S.A."/>
            <person name="Yang D."/>
            <person name="Bader C.D."/>
            <person name="Teijaro C.N."/>
            <person name="Fluegel L."/>
            <person name="Davis C.M."/>
            <person name="Simpson J.R."/>
            <person name="Lauterbach L."/>
            <person name="Steele A.D."/>
            <person name="Gui C."/>
            <person name="Meng S."/>
            <person name="Li G."/>
            <person name="Viehrig K."/>
            <person name="Ye F."/>
            <person name="Su P."/>
            <person name="Kiefer A.F."/>
            <person name="Nichols A."/>
            <person name="Cepeda A.J."/>
            <person name="Yan W."/>
            <person name="Fan B."/>
            <person name="Jiang Y."/>
            <person name="Adhikari A."/>
            <person name="Zheng C.-J."/>
            <person name="Schuster L."/>
            <person name="Cowan T.M."/>
            <person name="Smanski M.J."/>
            <person name="Chevrette M.G."/>
            <person name="De Carvalho L.P.S."/>
            <person name="Shen B."/>
        </authorList>
    </citation>
    <scope>NUCLEOTIDE SEQUENCE [LARGE SCALE GENOMIC DNA]</scope>
    <source>
        <strain evidence="2 3">NPDC002593</strain>
    </source>
</reference>
<dbReference type="InterPro" id="IPR035959">
    <property type="entry name" value="RutC-like_sf"/>
</dbReference>
<dbReference type="EC" id="3.5.-.-" evidence="2"/>
<dbReference type="CDD" id="cd00448">
    <property type="entry name" value="YjgF_YER057c_UK114_family"/>
    <property type="match status" value="2"/>
</dbReference>
<dbReference type="Gene3D" id="3.30.1330.40">
    <property type="entry name" value="RutC-like"/>
    <property type="match status" value="2"/>
</dbReference>
<evidence type="ECO:0000313" key="2">
    <source>
        <dbReference type="EMBL" id="MFF3573956.1"/>
    </source>
</evidence>
<dbReference type="PANTHER" id="PTHR11803:SF58">
    <property type="entry name" value="PROTEIN HMF1-RELATED"/>
    <property type="match status" value="1"/>
</dbReference>